<organism evidence="3">
    <name type="scientific">Tanacetum cinerariifolium</name>
    <name type="common">Dalmatian daisy</name>
    <name type="synonym">Chrysanthemum cinerariifolium</name>
    <dbReference type="NCBI Taxonomy" id="118510"/>
    <lineage>
        <taxon>Eukaryota</taxon>
        <taxon>Viridiplantae</taxon>
        <taxon>Streptophyta</taxon>
        <taxon>Embryophyta</taxon>
        <taxon>Tracheophyta</taxon>
        <taxon>Spermatophyta</taxon>
        <taxon>Magnoliopsida</taxon>
        <taxon>eudicotyledons</taxon>
        <taxon>Gunneridae</taxon>
        <taxon>Pentapetalae</taxon>
        <taxon>asterids</taxon>
        <taxon>campanulids</taxon>
        <taxon>Asterales</taxon>
        <taxon>Asteraceae</taxon>
        <taxon>Asteroideae</taxon>
        <taxon>Anthemideae</taxon>
        <taxon>Anthemidinae</taxon>
        <taxon>Tanacetum</taxon>
    </lineage>
</organism>
<comment type="caution">
    <text evidence="3">The sequence shown here is derived from an EMBL/GenBank/DDBJ whole genome shotgun (WGS) entry which is preliminary data.</text>
</comment>
<accession>A0A699GXQ3</accession>
<dbReference type="PANTHER" id="PTHR12217">
    <property type="entry name" value="EUKARYOTIC TRANSLATION INITIATION FACTOR 2D"/>
    <property type="match status" value="1"/>
</dbReference>
<dbReference type="AlphaFoldDB" id="A0A699GXQ3"/>
<evidence type="ECO:0000259" key="2">
    <source>
        <dbReference type="Pfam" id="PF17832"/>
    </source>
</evidence>
<dbReference type="InterPro" id="IPR039757">
    <property type="entry name" value="EIF2D"/>
</dbReference>
<reference evidence="3" key="1">
    <citation type="journal article" date="2019" name="Sci. Rep.">
        <title>Draft genome of Tanacetum cinerariifolium, the natural source of mosquito coil.</title>
        <authorList>
            <person name="Yamashiro T."/>
            <person name="Shiraishi A."/>
            <person name="Satake H."/>
            <person name="Nakayama K."/>
        </authorList>
    </citation>
    <scope>NUCLEOTIDE SEQUENCE</scope>
</reference>
<dbReference type="GO" id="GO:0001731">
    <property type="term" value="P:formation of translation preinitiation complex"/>
    <property type="evidence" value="ECO:0007669"/>
    <property type="project" value="InterPro"/>
</dbReference>
<proteinExistence type="predicted"/>
<feature type="region of interest" description="Disordered" evidence="1">
    <location>
        <begin position="1"/>
        <end position="28"/>
    </location>
</feature>
<evidence type="ECO:0000313" key="3">
    <source>
        <dbReference type="EMBL" id="GEW55863.1"/>
    </source>
</evidence>
<keyword evidence="3" id="KW-0648">Protein biosynthesis</keyword>
<feature type="domain" description="Pre-PUA" evidence="2">
    <location>
        <begin position="2"/>
        <end position="83"/>
    </location>
</feature>
<dbReference type="InterPro" id="IPR048247">
    <property type="entry name" value="eIF2D_N"/>
</dbReference>
<keyword evidence="3" id="KW-0396">Initiation factor</keyword>
<evidence type="ECO:0000256" key="1">
    <source>
        <dbReference type="SAM" id="MobiDB-lite"/>
    </source>
</evidence>
<protein>
    <submittedName>
        <fullName evidence="3">Eukaryotic translation initiation factor 2D</fullName>
    </submittedName>
</protein>
<name>A0A699GXQ3_TANCI</name>
<sequence>MFKKTVESKSQQRLSGADRKKLKRTITERFPNASDTDLDTLIPPKVEVTVSKHPNRVLIYSLEGGLPIFFDVDSRGTTIFPTAIHMVTYNNNNLPNPAGAGYSYSHGNIQQQQQLTQSRRSRVWGR</sequence>
<dbReference type="GO" id="GO:0003743">
    <property type="term" value="F:translation initiation factor activity"/>
    <property type="evidence" value="ECO:0007669"/>
    <property type="project" value="UniProtKB-KW"/>
</dbReference>
<dbReference type="Pfam" id="PF17832">
    <property type="entry name" value="Pre-PUA"/>
    <property type="match status" value="1"/>
</dbReference>
<gene>
    <name evidence="3" type="ORF">Tci_227839</name>
</gene>
<dbReference type="InterPro" id="IPR041366">
    <property type="entry name" value="Pre-PUA"/>
</dbReference>
<dbReference type="CDD" id="cd11610">
    <property type="entry name" value="eIF2D_N"/>
    <property type="match status" value="1"/>
</dbReference>
<dbReference type="EMBL" id="BKCJ010063533">
    <property type="protein sequence ID" value="GEW55863.1"/>
    <property type="molecule type" value="Genomic_DNA"/>
</dbReference>
<dbReference type="PANTHER" id="PTHR12217:SF4">
    <property type="entry name" value="EUKARYOTIC TRANSLATION INITIATION FACTOR 2D"/>
    <property type="match status" value="1"/>
</dbReference>
<dbReference type="Gene3D" id="3.10.400.20">
    <property type="match status" value="1"/>
</dbReference>